<dbReference type="SUPFAM" id="SSF102114">
    <property type="entry name" value="Radical SAM enzymes"/>
    <property type="match status" value="1"/>
</dbReference>
<sequence>MQTQITEKTETLEVVHHSPNPSNPTSQVDFLVLKIASRCNLNCTYCYMYNLGDKTYLQQPKFMSEEVIDTMLERVIEHVHKHHLSAFAFGFHGGEPLLAGKAFFINFVNKTNALFAKHNITPNYFIQTNGVLLTRSIGKLFSELKIQIGVSLDGTEEINDAFRIDHKGKGTYQRVVAGINKLEDNRHPVTGKIRVGLLNVMNLNCDPVELYYHYSNVVNVESFDLLFPLANYQVAPFVPSKGPFSKSLTPYADWMLIMFHLWFNDKSAARPHIRLFDMLIKQVLGASASLDSIGNKDNGLLVIETDGGIEPSDVLKSCGNGITKQNLNIKTNALDDALDKELVATYVHNGQYLSETCKRCPIVEMCGGGYMPHRYSKVNGFNNPSIYCKDLIKLISEIQSTVVDNLPREILDLYPLEKLNYTEIINEIYTQSYAS</sequence>
<feature type="domain" description="Radical SAM core" evidence="8">
    <location>
        <begin position="23"/>
        <end position="267"/>
    </location>
</feature>
<dbReference type="SFLD" id="SFLDS00029">
    <property type="entry name" value="Radical_SAM"/>
    <property type="match status" value="2"/>
</dbReference>
<keyword evidence="5" id="KW-0408">Iron</keyword>
<dbReference type="SFLD" id="SFLDG01384">
    <property type="entry name" value="thioether_bond_formation_requi"/>
    <property type="match status" value="1"/>
</dbReference>
<accession>A0A841JN58</accession>
<evidence type="ECO:0000313" key="10">
    <source>
        <dbReference type="Proteomes" id="UP000548326"/>
    </source>
</evidence>
<dbReference type="Proteomes" id="UP000548326">
    <property type="component" value="Unassembled WGS sequence"/>
</dbReference>
<dbReference type="SFLD" id="SFLDG01386">
    <property type="entry name" value="main_SPASM_domain-containing"/>
    <property type="match status" value="2"/>
</dbReference>
<evidence type="ECO:0000256" key="3">
    <source>
        <dbReference type="ARBA" id="ARBA00022691"/>
    </source>
</evidence>
<dbReference type="SFLD" id="SFLDG01067">
    <property type="entry name" value="SPASM/twitch_domain_containing"/>
    <property type="match status" value="2"/>
</dbReference>
<keyword evidence="6" id="KW-0411">Iron-sulfur</keyword>
<dbReference type="InterPro" id="IPR058240">
    <property type="entry name" value="rSAM_sf"/>
</dbReference>
<dbReference type="InterPro" id="IPR023867">
    <property type="entry name" value="Sulphatase_maturase_rSAM"/>
</dbReference>
<dbReference type="PROSITE" id="PS01305">
    <property type="entry name" value="MOAA_NIFB_PQQE"/>
    <property type="match status" value="1"/>
</dbReference>
<dbReference type="CDD" id="cd01335">
    <property type="entry name" value="Radical_SAM"/>
    <property type="match status" value="1"/>
</dbReference>
<keyword evidence="3" id="KW-0949">S-adenosyl-L-methionine</keyword>
<dbReference type="PANTHER" id="PTHR43273:SF8">
    <property type="entry name" value="RADICAL SAM DOMAIN PROTEIN"/>
    <property type="match status" value="1"/>
</dbReference>
<dbReference type="GO" id="GO:0046872">
    <property type="term" value="F:metal ion binding"/>
    <property type="evidence" value="ECO:0007669"/>
    <property type="project" value="UniProtKB-KW"/>
</dbReference>
<feature type="compositionally biased region" description="Basic and acidic residues" evidence="7">
    <location>
        <begin position="7"/>
        <end position="16"/>
    </location>
</feature>
<evidence type="ECO:0000256" key="4">
    <source>
        <dbReference type="ARBA" id="ARBA00022723"/>
    </source>
</evidence>
<evidence type="ECO:0000256" key="7">
    <source>
        <dbReference type="SAM" id="MobiDB-lite"/>
    </source>
</evidence>
<dbReference type="PANTHER" id="PTHR43273">
    <property type="entry name" value="ANAEROBIC SULFATASE-MATURATING ENZYME HOMOLOG ASLB-RELATED"/>
    <property type="match status" value="1"/>
</dbReference>
<dbReference type="GO" id="GO:0016491">
    <property type="term" value="F:oxidoreductase activity"/>
    <property type="evidence" value="ECO:0007669"/>
    <property type="project" value="InterPro"/>
</dbReference>
<evidence type="ECO:0000313" key="9">
    <source>
        <dbReference type="EMBL" id="MBB6131036.1"/>
    </source>
</evidence>
<keyword evidence="2" id="KW-0004">4Fe-4S</keyword>
<evidence type="ECO:0000256" key="6">
    <source>
        <dbReference type="ARBA" id="ARBA00023014"/>
    </source>
</evidence>
<comment type="caution">
    <text evidence="9">The sequence shown here is derived from an EMBL/GenBank/DDBJ whole genome shotgun (WGS) entry which is preliminary data.</text>
</comment>
<dbReference type="SFLD" id="SFLDG01072">
    <property type="entry name" value="dehydrogenase_like"/>
    <property type="match status" value="1"/>
</dbReference>
<proteinExistence type="predicted"/>
<dbReference type="AlphaFoldDB" id="A0A841JN58"/>
<organism evidence="9 10">
    <name type="scientific">Mucilaginibacter lappiensis</name>
    <dbReference type="NCBI Taxonomy" id="354630"/>
    <lineage>
        <taxon>Bacteria</taxon>
        <taxon>Pseudomonadati</taxon>
        <taxon>Bacteroidota</taxon>
        <taxon>Sphingobacteriia</taxon>
        <taxon>Sphingobacteriales</taxon>
        <taxon>Sphingobacteriaceae</taxon>
        <taxon>Mucilaginibacter</taxon>
    </lineage>
</organism>
<protein>
    <recommendedName>
        <fullName evidence="8">Radical SAM core domain-containing protein</fullName>
    </recommendedName>
</protein>
<dbReference type="EMBL" id="JACHCA010000019">
    <property type="protein sequence ID" value="MBB6131036.1"/>
    <property type="molecule type" value="Genomic_DNA"/>
</dbReference>
<dbReference type="InterPro" id="IPR013785">
    <property type="entry name" value="Aldolase_TIM"/>
</dbReference>
<dbReference type="Pfam" id="PF04055">
    <property type="entry name" value="Radical_SAM"/>
    <property type="match status" value="1"/>
</dbReference>
<reference evidence="9 10" key="1">
    <citation type="submission" date="2020-08" db="EMBL/GenBank/DDBJ databases">
        <title>Genomic Encyclopedia of Type Strains, Phase IV (KMG-V): Genome sequencing to study the core and pangenomes of soil and plant-associated prokaryotes.</title>
        <authorList>
            <person name="Whitman W."/>
        </authorList>
    </citation>
    <scope>NUCLEOTIDE SEQUENCE [LARGE SCALE GENOMIC DNA]</scope>
    <source>
        <strain evidence="9 10">MP601</strain>
    </source>
</reference>
<evidence type="ECO:0000259" key="8">
    <source>
        <dbReference type="PROSITE" id="PS51918"/>
    </source>
</evidence>
<dbReference type="InterPro" id="IPR007197">
    <property type="entry name" value="rSAM"/>
</dbReference>
<evidence type="ECO:0000256" key="2">
    <source>
        <dbReference type="ARBA" id="ARBA00022485"/>
    </source>
</evidence>
<comment type="cofactor">
    <cofactor evidence="1">
        <name>[4Fe-4S] cluster</name>
        <dbReference type="ChEBI" id="CHEBI:49883"/>
    </cofactor>
</comment>
<keyword evidence="4" id="KW-0479">Metal-binding</keyword>
<dbReference type="Gene3D" id="3.20.20.70">
    <property type="entry name" value="Aldolase class I"/>
    <property type="match status" value="1"/>
</dbReference>
<dbReference type="RefSeq" id="WP_183589652.1">
    <property type="nucleotide sequence ID" value="NZ_JACHCA010000019.1"/>
</dbReference>
<dbReference type="GO" id="GO:0051539">
    <property type="term" value="F:4 iron, 4 sulfur cluster binding"/>
    <property type="evidence" value="ECO:0007669"/>
    <property type="project" value="UniProtKB-KW"/>
</dbReference>
<name>A0A841JN58_9SPHI</name>
<gene>
    <name evidence="9" type="ORF">HDF22_005187</name>
</gene>
<evidence type="ECO:0000256" key="1">
    <source>
        <dbReference type="ARBA" id="ARBA00001966"/>
    </source>
</evidence>
<feature type="region of interest" description="Disordered" evidence="7">
    <location>
        <begin position="1"/>
        <end position="23"/>
    </location>
</feature>
<dbReference type="InterPro" id="IPR000385">
    <property type="entry name" value="MoaA_NifB_PqqE_Fe-S-bd_CS"/>
</dbReference>
<evidence type="ECO:0000256" key="5">
    <source>
        <dbReference type="ARBA" id="ARBA00023004"/>
    </source>
</evidence>
<dbReference type="PROSITE" id="PS51918">
    <property type="entry name" value="RADICAL_SAM"/>
    <property type="match status" value="1"/>
</dbReference>